<proteinExistence type="predicted"/>
<name>A0A979G509_CHIPD</name>
<dbReference type="InterPro" id="IPR009003">
    <property type="entry name" value="Peptidase_S1_PA"/>
</dbReference>
<dbReference type="GO" id="GO:0004252">
    <property type="term" value="F:serine-type endopeptidase activity"/>
    <property type="evidence" value="ECO:0007669"/>
    <property type="project" value="InterPro"/>
</dbReference>
<evidence type="ECO:0000313" key="2">
    <source>
        <dbReference type="EMBL" id="ACU61020.1"/>
    </source>
</evidence>
<dbReference type="PANTHER" id="PTHR14389:SF3">
    <property type="entry name" value="PROTEIN FAM111A-LIKE"/>
    <property type="match status" value="1"/>
</dbReference>
<dbReference type="PANTHER" id="PTHR14389">
    <property type="entry name" value="SI:CH1073-475A24.1"/>
    <property type="match status" value="1"/>
</dbReference>
<protein>
    <recommendedName>
        <fullName evidence="1">Effector-associated domain-containing protein</fullName>
    </recommendedName>
</protein>
<reference evidence="3" key="1">
    <citation type="submission" date="2009-08" db="EMBL/GenBank/DDBJ databases">
        <title>The complete genome of Chitinophaga pinensis DSM 2588.</title>
        <authorList>
            <consortium name="US DOE Joint Genome Institute (JGI-PGF)"/>
            <person name="Lucas S."/>
            <person name="Copeland A."/>
            <person name="Lapidus A."/>
            <person name="Glavina del Rio T."/>
            <person name="Dalin E."/>
            <person name="Tice H."/>
            <person name="Bruce D."/>
            <person name="Goodwin L."/>
            <person name="Pitluck S."/>
            <person name="Kyrpides N."/>
            <person name="Mavromatis K."/>
            <person name="Ivanova N."/>
            <person name="Mikhailova N."/>
            <person name="Sims D."/>
            <person name="Meinche L."/>
            <person name="Brettin T."/>
            <person name="Detter J.C."/>
            <person name="Han C."/>
            <person name="Larimer F."/>
            <person name="Land M."/>
            <person name="Hauser L."/>
            <person name="Markowitz V."/>
            <person name="Cheng J.-F."/>
            <person name="Hugenholtz P."/>
            <person name="Woyke T."/>
            <person name="Wu D."/>
            <person name="Spring S."/>
            <person name="Klenk H.-P."/>
            <person name="Eisen J.A."/>
        </authorList>
    </citation>
    <scope>NUCLEOTIDE SEQUENCE [LARGE SCALE GENOMIC DNA]</scope>
    <source>
        <strain evidence="3">ATCC 43595 / DSM 2588 / LMG 13176 / NBRC 15968 / NCIMB 11800 / UQM 2034</strain>
    </source>
</reference>
<dbReference type="KEGG" id="cpi:Cpin_3556"/>
<dbReference type="SUPFAM" id="SSF50494">
    <property type="entry name" value="Trypsin-like serine proteases"/>
    <property type="match status" value="1"/>
</dbReference>
<dbReference type="InterPro" id="IPR045432">
    <property type="entry name" value="EAD5"/>
</dbReference>
<dbReference type="PRINTS" id="PR01774">
    <property type="entry name" value="EXFOLTOXIN"/>
</dbReference>
<dbReference type="AlphaFoldDB" id="A0A979G509"/>
<reference evidence="2 3" key="2">
    <citation type="journal article" date="2010" name="Stand. Genomic Sci.">
        <title>Complete genome sequence of Chitinophaga pinensis type strain (UQM 2034).</title>
        <authorList>
            <person name="Glavina Del Rio T."/>
            <person name="Abt B."/>
            <person name="Spring S."/>
            <person name="Lapidus A."/>
            <person name="Nolan M."/>
            <person name="Tice H."/>
            <person name="Copeland A."/>
            <person name="Cheng J.F."/>
            <person name="Chen F."/>
            <person name="Bruce D."/>
            <person name="Goodwin L."/>
            <person name="Pitluck S."/>
            <person name="Ivanova N."/>
            <person name="Mavromatis K."/>
            <person name="Mikhailova N."/>
            <person name="Pati A."/>
            <person name="Chen A."/>
            <person name="Palaniappan K."/>
            <person name="Land M."/>
            <person name="Hauser L."/>
            <person name="Chang Y.J."/>
            <person name="Jeffries C.D."/>
            <person name="Chain P."/>
            <person name="Saunders E."/>
            <person name="Detter J.C."/>
            <person name="Brettin T."/>
            <person name="Rohde M."/>
            <person name="Goker M."/>
            <person name="Bristow J."/>
            <person name="Eisen J.A."/>
            <person name="Markowitz V."/>
            <person name="Hugenholtz P."/>
            <person name="Kyrpides N.C."/>
            <person name="Klenk H.P."/>
            <person name="Lucas S."/>
        </authorList>
    </citation>
    <scope>NUCLEOTIDE SEQUENCE [LARGE SCALE GENOMIC DNA]</scope>
    <source>
        <strain evidence="3">ATCC 43595 / DSM 2588 / LMG 13176 / NBRC 15968 / NCIMB 11800 / UQM 2034</strain>
    </source>
</reference>
<sequence length="369" mass="40233">MAYLSPVEVNDLSLAIAAATDPIANRGALYQSVDPRVMMVMPIGGGAILPKLMTEISFMNNLERITTGQVPLQIFLQNAALLVSVLPASEKTVRLLLEKVIQLSSGAPPVNIAMAPIINQTFIHRDDMVTFSFVEAALKTANSVFKLRIPAFENGQPRLDQSGNPLQFLGTGWLLTDSLLITNHHVINARQDGEGEAAETDLLLQGSGAGVISDYNVEGAAENPPAQAIKLEAWQKSLDYAVIRIPPSGRTPLRRNLLTIQVQQDPIPVNIIQHPGGRSKRYGIRNNLVYASTQDTLCYFTDTESGSSGSPVFNDKWEVVALHRGAKYVTGVRFQGKDTAYVNVGTHLRLIIDDIQQRYPALANEILQG</sequence>
<evidence type="ECO:0000259" key="1">
    <source>
        <dbReference type="Pfam" id="PF19957"/>
    </source>
</evidence>
<dbReference type="Pfam" id="PF19957">
    <property type="entry name" value="EAD5"/>
    <property type="match status" value="1"/>
</dbReference>
<evidence type="ECO:0000313" key="3">
    <source>
        <dbReference type="Proteomes" id="UP000002215"/>
    </source>
</evidence>
<dbReference type="RefSeq" id="WP_012791193.1">
    <property type="nucleotide sequence ID" value="NC_013132.1"/>
</dbReference>
<dbReference type="Gene3D" id="2.40.10.10">
    <property type="entry name" value="Trypsin-like serine proteases"/>
    <property type="match status" value="2"/>
</dbReference>
<accession>A0A979G509</accession>
<dbReference type="OrthoDB" id="9770276at2"/>
<dbReference type="EMBL" id="CP001699">
    <property type="protein sequence ID" value="ACU61020.1"/>
    <property type="molecule type" value="Genomic_DNA"/>
</dbReference>
<dbReference type="InterPro" id="IPR043504">
    <property type="entry name" value="Peptidase_S1_PA_chymotrypsin"/>
</dbReference>
<gene>
    <name evidence="2" type="ordered locus">Cpin_3556</name>
</gene>
<feature type="domain" description="Effector-associated" evidence="1">
    <location>
        <begin position="3"/>
        <end position="134"/>
    </location>
</feature>
<dbReference type="GO" id="GO:0006508">
    <property type="term" value="P:proteolysis"/>
    <property type="evidence" value="ECO:0007669"/>
    <property type="project" value="InterPro"/>
</dbReference>
<dbReference type="Pfam" id="PF13365">
    <property type="entry name" value="Trypsin_2"/>
    <property type="match status" value="1"/>
</dbReference>
<dbReference type="Proteomes" id="UP000002215">
    <property type="component" value="Chromosome"/>
</dbReference>
<organism evidence="2 3">
    <name type="scientific">Chitinophaga pinensis (strain ATCC 43595 / DSM 2588 / LMG 13176 / NBRC 15968 / NCIMB 11800 / UQM 2034)</name>
    <dbReference type="NCBI Taxonomy" id="485918"/>
    <lineage>
        <taxon>Bacteria</taxon>
        <taxon>Pseudomonadati</taxon>
        <taxon>Bacteroidota</taxon>
        <taxon>Chitinophagia</taxon>
        <taxon>Chitinophagales</taxon>
        <taxon>Chitinophagaceae</taxon>
        <taxon>Chitinophaga</taxon>
    </lineage>
</organism>
<dbReference type="InterPro" id="IPR008353">
    <property type="entry name" value="Peptidase_S1B_tx"/>
</dbReference>